<proteinExistence type="predicted"/>
<evidence type="ECO:0000256" key="1">
    <source>
        <dbReference type="SAM" id="Phobius"/>
    </source>
</evidence>
<evidence type="ECO:0000313" key="3">
    <source>
        <dbReference type="EMBL" id="VFK26031.1"/>
    </source>
</evidence>
<accession>A0A450VYR8</accession>
<sequence length="183" mass="20882">MICAFFSVSSAMVSTYLFKDIGGILPLPYSFEQGRYRQKRVEWLFCFNSPIGFICFPLIFANTSSFTKYEFCFSNTSVMLCRFQVKLRLETRAVHFSLGAPKVATWDVFSTKTESGRSPRQEFRACAKRTEHISASRQSPNGVFLARAPVYSEFLMEWSAPSPNGLGMGHDEHFEHQTQEGRP</sequence>
<evidence type="ECO:0000313" key="2">
    <source>
        <dbReference type="EMBL" id="VFK09964.1"/>
    </source>
</evidence>
<organism evidence="2">
    <name type="scientific">Candidatus Kentrum sp. LPFa</name>
    <dbReference type="NCBI Taxonomy" id="2126335"/>
    <lineage>
        <taxon>Bacteria</taxon>
        <taxon>Pseudomonadati</taxon>
        <taxon>Pseudomonadota</taxon>
        <taxon>Gammaproteobacteria</taxon>
        <taxon>Candidatus Kentrum</taxon>
    </lineage>
</organism>
<keyword evidence="1" id="KW-1133">Transmembrane helix</keyword>
<keyword evidence="1" id="KW-0812">Transmembrane</keyword>
<protein>
    <submittedName>
        <fullName evidence="2">Uncharacterized protein</fullName>
    </submittedName>
</protein>
<dbReference type="EMBL" id="CAADFM010000030">
    <property type="protein sequence ID" value="VFK09964.1"/>
    <property type="molecule type" value="Genomic_DNA"/>
</dbReference>
<dbReference type="EMBL" id="CAADFP010000029">
    <property type="protein sequence ID" value="VFK26031.1"/>
    <property type="molecule type" value="Genomic_DNA"/>
</dbReference>
<feature type="transmembrane region" description="Helical" evidence="1">
    <location>
        <begin position="41"/>
        <end position="61"/>
    </location>
</feature>
<reference evidence="2" key="1">
    <citation type="submission" date="2019-02" db="EMBL/GenBank/DDBJ databases">
        <authorList>
            <person name="Gruber-Vodicka R. H."/>
            <person name="Seah K. B. B."/>
        </authorList>
    </citation>
    <scope>NUCLEOTIDE SEQUENCE</scope>
    <source>
        <strain evidence="2">BECK_S312</strain>
        <strain evidence="3">BECK_S426</strain>
    </source>
</reference>
<keyword evidence="1" id="KW-0472">Membrane</keyword>
<dbReference type="AlphaFoldDB" id="A0A450VYR8"/>
<name>A0A450VYR8_9GAMM</name>
<gene>
    <name evidence="2" type="ORF">BECKLPF1236A_GA0070988_100302</name>
    <name evidence="3" type="ORF">BECKLPF1236C_GA0070990_100292</name>
</gene>